<evidence type="ECO:0000256" key="2">
    <source>
        <dbReference type="SAM" id="MobiDB-lite"/>
    </source>
</evidence>
<accession>A0ABT0K5G4</accession>
<evidence type="ECO:0000313" key="4">
    <source>
        <dbReference type="Proteomes" id="UP001201873"/>
    </source>
</evidence>
<feature type="region of interest" description="Disordered" evidence="2">
    <location>
        <begin position="1383"/>
        <end position="1410"/>
    </location>
</feature>
<protein>
    <submittedName>
        <fullName evidence="3">TIGR02680 family protein</fullName>
    </submittedName>
</protein>
<organism evidence="3 4">
    <name type="scientific">Frankia umida</name>
    <dbReference type="NCBI Taxonomy" id="573489"/>
    <lineage>
        <taxon>Bacteria</taxon>
        <taxon>Bacillati</taxon>
        <taxon>Actinomycetota</taxon>
        <taxon>Actinomycetes</taxon>
        <taxon>Frankiales</taxon>
        <taxon>Frankiaceae</taxon>
        <taxon>Frankia</taxon>
    </lineage>
</organism>
<evidence type="ECO:0000256" key="1">
    <source>
        <dbReference type="SAM" id="Coils"/>
    </source>
</evidence>
<dbReference type="NCBIfam" id="TIGR02680">
    <property type="entry name" value="TIGR02680 family protein"/>
    <property type="match status" value="1"/>
</dbReference>
<dbReference type="SUPFAM" id="SSF52540">
    <property type="entry name" value="P-loop containing nucleoside triphosphate hydrolases"/>
    <property type="match status" value="1"/>
</dbReference>
<dbReference type="Proteomes" id="UP001201873">
    <property type="component" value="Unassembled WGS sequence"/>
</dbReference>
<reference evidence="3 4" key="1">
    <citation type="submission" date="2022-04" db="EMBL/GenBank/DDBJ databases">
        <title>Genome diversity in the genus Frankia.</title>
        <authorList>
            <person name="Carlos-Shanley C."/>
            <person name="Hahn D."/>
        </authorList>
    </citation>
    <scope>NUCLEOTIDE SEQUENCE [LARGE SCALE GENOMIC DNA]</scope>
    <source>
        <strain evidence="3 4">Ag45/Mut15</strain>
    </source>
</reference>
<gene>
    <name evidence="3" type="ORF">MXD59_25355</name>
</gene>
<evidence type="ECO:0000313" key="3">
    <source>
        <dbReference type="EMBL" id="MCK9879045.1"/>
    </source>
</evidence>
<dbReference type="PANTHER" id="PTHR43941:SF1">
    <property type="entry name" value="STRUCTURAL MAINTENANCE OF CHROMOSOMES PROTEIN 2"/>
    <property type="match status" value="1"/>
</dbReference>
<feature type="coiled-coil region" evidence="1">
    <location>
        <begin position="841"/>
        <end position="868"/>
    </location>
</feature>
<dbReference type="InterPro" id="IPR013496">
    <property type="entry name" value="CHP02680"/>
</dbReference>
<feature type="coiled-coil region" evidence="1">
    <location>
        <begin position="334"/>
        <end position="361"/>
    </location>
</feature>
<comment type="caution">
    <text evidence="3">The sequence shown here is derived from an EMBL/GenBank/DDBJ whole genome shotgun (WGS) entry which is preliminary data.</text>
</comment>
<proteinExistence type="predicted"/>
<keyword evidence="4" id="KW-1185">Reference proteome</keyword>
<keyword evidence="1" id="KW-0175">Coiled coil</keyword>
<sequence>MTEPTTERWQPLRAGLVDVFLYDEEEFHFHEGNLLLRGNNGTGKSKVLAMLLPFLLDGEVSAHRVEPDGDPKKRMDWNLLMGGRHPHPERLGYSWLEFGRLDASGAAEYRTIGAGLKAVASRGSVVTWFFIADARVGVDLDLVGPTRTALTKERLRDALGPRGNVYEQASRYRRALDEAFFGLGEERYDALINLLIALRQPQLSKKPDERALSVALTEALTPLDQAVIADAAEAFRGLEQEQSDLQGFEEAHEAATAFLGHYRHYARISARRRAREPRATQAAYESASRQLNDVRTQRERVEAEAIRVDGQDRENEERITTLTAERDTLTARPEMDQARELVRLRQRMSDLERAASRAGAELAAVTTQRDGLVRRTTDATRRAEATTVALERAVDAADAGAEHAGVTAEHQALLVPLRLPDGPPVERVQEVSSAARRAAEDVTRHREDAVKLVAGLIATDRRAQERSADRRRERDEARSVLDGAAEAVAGAEATRQAASVAFVDAARRHLEGTEQLRLTDLDDVLATVADWLDGFDGDSPLITAVMARTRELENEFGAADQRLRTTVAQAQARVRDLSTERRALAEGARLSPPAPPTRAADRDGRPGAPLWQLIEPREAGPTPAPALAASPPPGPAEIAGLEAALEASGLLDAWLSPDGRLLTPGTHDVAIVADGAGAGPVGDHHLGAVLRPAVDRCDPAAAAVPDTIVAAVLARVGYVPADTSDAADPDAVDRVGDTWVAADGRFRVGRLRGSWTKPAARYLGHAARELARRNHLADIDTELAALDREIAEHNAARVTLRQRRVTLNDEVAGLPADTPARHTFAAARQADRDRHRADAVHQTATRTAERAEDAFRQARAERDETAAQLGLPVATDELEQTREALVAYRVALSTLWPAVRERVAAAAQLAQTEQDLADVQEQVERRGIQHADARGEHLSARTAFETRERTVGAAVAEVQRQLAAAQHALDSATVRRRELGQLRLTIAEAVGQARGQESGLTSRVADLGEQRREAAGRLRRFAAGGLLAIALPELAFPDTGREWTPDPAVRLARQIEAAVGEVDDSDAGWDRVQKLIAAEHGTLREVMSRHGHHAAATLTDDGWVVEATFRTRMMSPAELADALGVEVTERRRLLTERERTILENHLVSEVASHLQDLISDAEHQVERMNAELDERPNSTGMKLRFQWRPGPDAPPGLGPARDRLLRQVADAWSPADREAVGAFLQAQIKAERDRDAGGTWLEHLGRALDYRRWHVFAVQRFSDGQWRSASGPASGGERALAVTIPLFAAASGHYRSARHPHAPRLVMLDEAFAGVDDDARASCLGLLAVFDMDVVMTSEREWGCYPTVPGLAISQLSRRDGIDAVLVTRWRWDGRQRLPAGVGRPAGVATATDVRPGAAAAAENTLWDEP</sequence>
<feature type="region of interest" description="Disordered" evidence="2">
    <location>
        <begin position="580"/>
        <end position="609"/>
    </location>
</feature>
<dbReference type="RefSeq" id="WP_248827095.1">
    <property type="nucleotide sequence ID" value="NZ_JALKFT010000062.1"/>
</dbReference>
<feature type="coiled-coil region" evidence="1">
    <location>
        <begin position="776"/>
        <end position="803"/>
    </location>
</feature>
<dbReference type="EMBL" id="JALKFT010000062">
    <property type="protein sequence ID" value="MCK9879045.1"/>
    <property type="molecule type" value="Genomic_DNA"/>
</dbReference>
<name>A0ABT0K5G4_9ACTN</name>
<dbReference type="PANTHER" id="PTHR43941">
    <property type="entry name" value="STRUCTURAL MAINTENANCE OF CHROMOSOMES PROTEIN 2"/>
    <property type="match status" value="1"/>
</dbReference>
<dbReference type="InterPro" id="IPR027417">
    <property type="entry name" value="P-loop_NTPase"/>
</dbReference>
<dbReference type="Pfam" id="PF13558">
    <property type="entry name" value="SbcC_Walker_B"/>
    <property type="match status" value="1"/>
</dbReference>